<feature type="region of interest" description="Disordered" evidence="7">
    <location>
        <begin position="739"/>
        <end position="764"/>
    </location>
</feature>
<evidence type="ECO:0000256" key="1">
    <source>
        <dbReference type="ARBA" id="ARBA00022562"/>
    </source>
</evidence>
<reference evidence="8 9" key="1">
    <citation type="journal article" date="2003" name="J. Virol.">
        <title>Complete sequence and genomic analysis of rhesus cytomegalovirus.</title>
        <authorList>
            <person name="Hansen S.G."/>
            <person name="Strelow L.I."/>
            <person name="Franchi D.C."/>
            <person name="Anders D.G."/>
            <person name="Wong S.W."/>
        </authorList>
    </citation>
    <scope>NUCLEOTIDE SEQUENCE [LARGE SCALE GENOMIC DNA]</scope>
    <source>
        <strain evidence="8">68-1</strain>
    </source>
</reference>
<name>Q7TFN4_RHCM6</name>
<dbReference type="OrthoDB" id="917at10239"/>
<keyword evidence="6" id="KW-0862">Zinc</keyword>
<evidence type="ECO:0000256" key="7">
    <source>
        <dbReference type="SAM" id="MobiDB-lite"/>
    </source>
</evidence>
<evidence type="ECO:0000256" key="2">
    <source>
        <dbReference type="ARBA" id="ARBA00022679"/>
    </source>
</evidence>
<sequence length="950" mass="109819">MFTSSLGRRQHIVCPNRSPPLTAEKTPKAPRQVHPSRTMTLVLFATEYDSAHIVANVLSKSVSEHCVFPLLVKHHASNLVYFCLQTQKCTDSQRVAPVFVVNNDVLNLAHYLHTHQPIPLSALVDSLNEEETKPIYNHLFRTVISPEHGGEVREFKHLVYFHHSAIVRYLNLIFLCPTSPSWFISVFGHTEGQVLLTMSYYLLERQYSTIPTVEEYVRSFSRDLGVIIPTHATMTEFTRMLLGSPFRSRIPQFVQYAMARNQRDYEELVHVDRQINTFREQARLPDTVCVHYIYLSYRTALSRSRLIKYREVVAYDEGAREEQCRQKPLFLGRHLADDLLSVMDKYFSLPNFLQDYIETRILSTDNYDLRLSGYSHQTTGPALTGFFGTSSQVMRKLDTINSMSDSVFPVLERSLSGLLRLCASLKTANTYATGSLAQYSQRQFLIPKETRFDGPIPLFRVQLPNDHHVFCAITCENWHQNLFPSDLLKHVPDTEFTDEALTDMIWLHDDDVASSNAETQFYYTRHEIFNERLPTYNFIADFDLRLRDGVTGLSKEVLFEICRGLRRVWVTVWQSLFGNMNPDYHPVYFFKSACKNLTPDFYDDDNPPPSYETRTDYCKCSEKLGLRIICPFPERTLVIRPSVLRSIAQVLNHAICLDTLLHQHLDPISHPESSLDTGIYHHGRSVRLPFMYKMDQEDGYFMYRRLLPIFIVPEGFREHPLGFVRAQLDIRNLLHHHAPHYPPGSPRPPVSYSSSSSLSPDDHPSMSFSCTRIILGVRDKLCPSPDINFMETRSVNVTRYEKRTLSDVIGYHLRGEVSGRPDSDPASDLNDLQRLVVTRVWPLLLENLTQHYEPKVSEQFVPPHTLTFKPHSPHCVSVKRLEGSRTKDFRCLNYTHRNPQETVQVFIDLRTEHSYALWASLWSRCFTKKCHSNAKNVHISVKLRPPTNDQ</sequence>
<dbReference type="GO" id="GO:0039686">
    <property type="term" value="P:bidirectional double-stranded viral DNA replication"/>
    <property type="evidence" value="ECO:0007669"/>
    <property type="project" value="InterPro"/>
</dbReference>
<dbReference type="GeneID" id="2952798"/>
<dbReference type="InterPro" id="IPR033685">
    <property type="entry name" value="HSV_PRIM"/>
</dbReference>
<protein>
    <submittedName>
        <fullName evidence="8">Rh100</fullName>
    </submittedName>
</protein>
<evidence type="ECO:0000256" key="4">
    <source>
        <dbReference type="ARBA" id="ARBA00022723"/>
    </source>
</evidence>
<accession>Q7TFN4</accession>
<dbReference type="RefSeq" id="YP_068193.1">
    <property type="nucleotide sequence ID" value="NC_006150.1"/>
</dbReference>
<feature type="compositionally biased region" description="Pro residues" evidence="7">
    <location>
        <begin position="740"/>
        <end position="749"/>
    </location>
</feature>
<evidence type="ECO:0000313" key="9">
    <source>
        <dbReference type="Proteomes" id="UP000161430"/>
    </source>
</evidence>
<dbReference type="GO" id="GO:0003899">
    <property type="term" value="F:DNA-directed RNA polymerase activity"/>
    <property type="evidence" value="ECO:0007669"/>
    <property type="project" value="InterPro"/>
</dbReference>
<evidence type="ECO:0000256" key="5">
    <source>
        <dbReference type="ARBA" id="ARBA00022771"/>
    </source>
</evidence>
<organismHost>
    <name type="scientific">Macaca mulatta</name>
    <name type="common">Rhesus macaque</name>
    <dbReference type="NCBI Taxonomy" id="9544"/>
</organismHost>
<dbReference type="GO" id="GO:0006260">
    <property type="term" value="P:DNA replication"/>
    <property type="evidence" value="ECO:0007669"/>
    <property type="project" value="UniProtKB-KW"/>
</dbReference>
<dbReference type="GO" id="GO:0008270">
    <property type="term" value="F:zinc ion binding"/>
    <property type="evidence" value="ECO:0007669"/>
    <property type="project" value="UniProtKB-KW"/>
</dbReference>
<organism evidence="8 9">
    <name type="scientific">Rhesus cytomegalovirus (strain 68-1)</name>
    <name type="common">RhCMV</name>
    <dbReference type="NCBI Taxonomy" id="47929"/>
    <lineage>
        <taxon>Viruses</taxon>
        <taxon>Duplodnaviria</taxon>
        <taxon>Heunggongvirae</taxon>
        <taxon>Peploviricota</taxon>
        <taxon>Herviviricetes</taxon>
        <taxon>Herpesvirales</taxon>
        <taxon>Orthoherpesviridae</taxon>
        <taxon>Betaherpesvirinae</taxon>
        <taxon>Cytomegalovirus</taxon>
        <taxon>Cytomegalovirus macacinebeta3</taxon>
    </lineage>
</organism>
<dbReference type="Proteomes" id="UP000161430">
    <property type="component" value="Segment"/>
</dbReference>
<keyword evidence="1" id="KW-1048">Host nucleus</keyword>
<evidence type="ECO:0000256" key="3">
    <source>
        <dbReference type="ARBA" id="ARBA00022705"/>
    </source>
</evidence>
<dbReference type="EMBL" id="AY186194">
    <property type="protein sequence ID" value="AAP50626.1"/>
    <property type="molecule type" value="Genomic_DNA"/>
</dbReference>
<feature type="compositionally biased region" description="Low complexity" evidence="7">
    <location>
        <begin position="750"/>
        <end position="759"/>
    </location>
</feature>
<evidence type="ECO:0000256" key="6">
    <source>
        <dbReference type="ARBA" id="ARBA00022833"/>
    </source>
</evidence>
<dbReference type="HAMAP" id="MF_04011">
    <property type="entry name" value="HSV_PRIM"/>
    <property type="match status" value="1"/>
</dbReference>
<keyword evidence="5" id="KW-0863">Zinc-finger</keyword>
<dbReference type="KEGG" id="vg:2952798"/>
<dbReference type="Pfam" id="PF03121">
    <property type="entry name" value="Herpes_UL52"/>
    <property type="match status" value="1"/>
</dbReference>
<proteinExistence type="inferred from homology"/>
<keyword evidence="2" id="KW-0808">Transferase</keyword>
<evidence type="ECO:0000313" key="8">
    <source>
        <dbReference type="EMBL" id="AAP50626.1"/>
    </source>
</evidence>
<keyword evidence="4" id="KW-0479">Metal-binding</keyword>
<keyword evidence="9" id="KW-1185">Reference proteome</keyword>
<keyword evidence="3" id="KW-0235">DNA replication</keyword>